<protein>
    <submittedName>
        <fullName evidence="5">Pirin domain protein</fullName>
    </submittedName>
</protein>
<evidence type="ECO:0000313" key="6">
    <source>
        <dbReference type="Proteomes" id="UP000037460"/>
    </source>
</evidence>
<feature type="non-terminal residue" evidence="5">
    <location>
        <position position="1"/>
    </location>
</feature>
<dbReference type="InterPro" id="IPR008778">
    <property type="entry name" value="Pirin_C_dom"/>
</dbReference>
<dbReference type="SUPFAM" id="SSF51182">
    <property type="entry name" value="RmlC-like cupins"/>
    <property type="match status" value="1"/>
</dbReference>
<sequence>PGAHPPHRVGVRAESLFKINPFELSRRLKAQPQPLQRPLAMATVEKKASPGKTDPFGTGKILVTDCFDKFSNEQQDPFLMLHHFGPAPMKSMPQFGMHPHRGFNEVPYLKQGRWLATDPWNMQAAGEDAVFAEGQLQWGKCGSGIEHGMKFDATYDGPVQGFQLWINLRSENKLDPPEFQNARSDALPLIDVAPKAKAKLLVGELQGQTSPVDSQGIHCQYVDYMLEPGAEVVHPRAAGMSTLFVYVYEGAGSFGSSAVVAQKGEVLRFGATGDVAIRADRGSSLMFVLLAGTPLKEPIVQHGPFVMSTKAQIMQAFEDYQRGRFLMEECTYKLHTKAGTVVSKRKIEDSYRRGR</sequence>
<dbReference type="EMBL" id="JWZX01000433">
    <property type="protein sequence ID" value="KOO52980.1"/>
    <property type="molecule type" value="Genomic_DNA"/>
</dbReference>
<dbReference type="Pfam" id="PF05726">
    <property type="entry name" value="Pirin_C"/>
    <property type="match status" value="1"/>
</dbReference>
<comment type="caution">
    <text evidence="5">The sequence shown here is derived from an EMBL/GenBank/DDBJ whole genome shotgun (WGS) entry which is preliminary data.</text>
</comment>
<evidence type="ECO:0000313" key="5">
    <source>
        <dbReference type="EMBL" id="KOO52980.1"/>
    </source>
</evidence>
<dbReference type="CDD" id="cd02247">
    <property type="entry name" value="cupin_pirin_C"/>
    <property type="match status" value="1"/>
</dbReference>
<reference evidence="6" key="1">
    <citation type="journal article" date="2015" name="PLoS Genet.">
        <title>Genome Sequence and Transcriptome Analyses of Chrysochromulina tobin: Metabolic Tools for Enhanced Algal Fitness in the Prominent Order Prymnesiales (Haptophyceae).</title>
        <authorList>
            <person name="Hovde B.T."/>
            <person name="Deodato C.R."/>
            <person name="Hunsperger H.M."/>
            <person name="Ryken S.A."/>
            <person name="Yost W."/>
            <person name="Jha R.K."/>
            <person name="Patterson J."/>
            <person name="Monnat R.J. Jr."/>
            <person name="Barlow S.B."/>
            <person name="Starkenburg S.R."/>
            <person name="Cattolico R.A."/>
        </authorList>
    </citation>
    <scope>NUCLEOTIDE SEQUENCE</scope>
    <source>
        <strain evidence="6">CCMP291</strain>
    </source>
</reference>
<dbReference type="OrthoDB" id="198735at2759"/>
<feature type="domain" description="Pirin N-terminal" evidence="3">
    <location>
        <begin position="72"/>
        <end position="166"/>
    </location>
</feature>
<name>A0A0M0LPK0_9EUKA</name>
<dbReference type="InterPro" id="IPR003829">
    <property type="entry name" value="Pirin_N_dom"/>
</dbReference>
<dbReference type="Proteomes" id="UP000037460">
    <property type="component" value="Unassembled WGS sequence"/>
</dbReference>
<evidence type="ECO:0000259" key="4">
    <source>
        <dbReference type="Pfam" id="PF05726"/>
    </source>
</evidence>
<evidence type="ECO:0000256" key="1">
    <source>
        <dbReference type="ARBA" id="ARBA00008416"/>
    </source>
</evidence>
<gene>
    <name evidence="5" type="ORF">Ctob_012096</name>
</gene>
<proteinExistence type="inferred from homology"/>
<feature type="domain" description="Pirin C-terminal" evidence="4">
    <location>
        <begin position="221"/>
        <end position="325"/>
    </location>
</feature>
<comment type="similarity">
    <text evidence="1 2">Belongs to the pirin family.</text>
</comment>
<accession>A0A0M0LPK0</accession>
<dbReference type="InterPro" id="IPR011051">
    <property type="entry name" value="RmlC_Cupin_sf"/>
</dbReference>
<dbReference type="AlphaFoldDB" id="A0A0M0LPK0"/>
<dbReference type="InterPro" id="IPR012093">
    <property type="entry name" value="Pirin"/>
</dbReference>
<dbReference type="PANTHER" id="PTHR13903:SF8">
    <property type="entry name" value="PIRIN"/>
    <property type="match status" value="1"/>
</dbReference>
<evidence type="ECO:0000256" key="2">
    <source>
        <dbReference type="RuleBase" id="RU003457"/>
    </source>
</evidence>
<evidence type="ECO:0000259" key="3">
    <source>
        <dbReference type="Pfam" id="PF02678"/>
    </source>
</evidence>
<organism evidence="5 6">
    <name type="scientific">Chrysochromulina tobinii</name>
    <dbReference type="NCBI Taxonomy" id="1460289"/>
    <lineage>
        <taxon>Eukaryota</taxon>
        <taxon>Haptista</taxon>
        <taxon>Haptophyta</taxon>
        <taxon>Prymnesiophyceae</taxon>
        <taxon>Prymnesiales</taxon>
        <taxon>Chrysochromulinaceae</taxon>
        <taxon>Chrysochromulina</taxon>
    </lineage>
</organism>
<keyword evidence="6" id="KW-1185">Reference proteome</keyword>
<dbReference type="Pfam" id="PF02678">
    <property type="entry name" value="Pirin"/>
    <property type="match status" value="1"/>
</dbReference>
<dbReference type="Gene3D" id="2.60.120.10">
    <property type="entry name" value="Jelly Rolls"/>
    <property type="match status" value="2"/>
</dbReference>
<dbReference type="PANTHER" id="PTHR13903">
    <property type="entry name" value="PIRIN-RELATED"/>
    <property type="match status" value="1"/>
</dbReference>
<dbReference type="InterPro" id="IPR014710">
    <property type="entry name" value="RmlC-like_jellyroll"/>
</dbReference>